<dbReference type="OrthoDB" id="194358at2759"/>
<sequence>MVEAAEMGHFDIIEYLVEKGANIDTTNLMNRTALHMAASKGHLNIVKYLIENGANACTVDENGESPLGASGRRKRDEVTAFIAEHVRCTG</sequence>
<dbReference type="InterPro" id="IPR039323">
    <property type="entry name" value="ANKRD_45/46/60"/>
</dbReference>
<evidence type="ECO:0008006" key="4">
    <source>
        <dbReference type="Google" id="ProtNLM"/>
    </source>
</evidence>
<dbReference type="InterPro" id="IPR036770">
    <property type="entry name" value="Ankyrin_rpt-contain_sf"/>
</dbReference>
<dbReference type="AlphaFoldDB" id="A0A0D0AV07"/>
<dbReference type="HOGENOM" id="CLU_000134_45_4_1"/>
<evidence type="ECO:0000313" key="3">
    <source>
        <dbReference type="Proteomes" id="UP000053593"/>
    </source>
</evidence>
<accession>A0A0D0AV07</accession>
<keyword evidence="1" id="KW-0040">ANK repeat</keyword>
<dbReference type="Pfam" id="PF12796">
    <property type="entry name" value="Ank_2"/>
    <property type="match status" value="1"/>
</dbReference>
<proteinExistence type="predicted"/>
<reference evidence="2 3" key="1">
    <citation type="submission" date="2014-04" db="EMBL/GenBank/DDBJ databases">
        <title>Evolutionary Origins and Diversification of the Mycorrhizal Mutualists.</title>
        <authorList>
            <consortium name="DOE Joint Genome Institute"/>
            <consortium name="Mycorrhizal Genomics Consortium"/>
            <person name="Kohler A."/>
            <person name="Kuo A."/>
            <person name="Nagy L.G."/>
            <person name="Floudas D."/>
            <person name="Copeland A."/>
            <person name="Barry K.W."/>
            <person name="Cichocki N."/>
            <person name="Veneault-Fourrey C."/>
            <person name="LaButti K."/>
            <person name="Lindquist E.A."/>
            <person name="Lipzen A."/>
            <person name="Lundell T."/>
            <person name="Morin E."/>
            <person name="Murat C."/>
            <person name="Riley R."/>
            <person name="Ohm R."/>
            <person name="Sun H."/>
            <person name="Tunlid A."/>
            <person name="Henrissat B."/>
            <person name="Grigoriev I.V."/>
            <person name="Hibbett D.S."/>
            <person name="Martin F."/>
        </authorList>
    </citation>
    <scope>NUCLEOTIDE SEQUENCE [LARGE SCALE GENOMIC DNA]</scope>
    <source>
        <strain evidence="2 3">FD-317 M1</strain>
    </source>
</reference>
<name>A0A0D0AV07_9AGAR</name>
<dbReference type="PROSITE" id="PS50297">
    <property type="entry name" value="ANK_REP_REGION"/>
    <property type="match status" value="2"/>
</dbReference>
<feature type="repeat" description="ANK" evidence="1">
    <location>
        <begin position="29"/>
        <end position="61"/>
    </location>
</feature>
<gene>
    <name evidence="2" type="ORF">GYMLUDRAFT_48740</name>
</gene>
<dbReference type="InterPro" id="IPR002110">
    <property type="entry name" value="Ankyrin_rpt"/>
</dbReference>
<organism evidence="2 3">
    <name type="scientific">Collybiopsis luxurians FD-317 M1</name>
    <dbReference type="NCBI Taxonomy" id="944289"/>
    <lineage>
        <taxon>Eukaryota</taxon>
        <taxon>Fungi</taxon>
        <taxon>Dikarya</taxon>
        <taxon>Basidiomycota</taxon>
        <taxon>Agaricomycotina</taxon>
        <taxon>Agaricomycetes</taxon>
        <taxon>Agaricomycetidae</taxon>
        <taxon>Agaricales</taxon>
        <taxon>Marasmiineae</taxon>
        <taxon>Omphalotaceae</taxon>
        <taxon>Collybiopsis</taxon>
        <taxon>Collybiopsis luxurians</taxon>
    </lineage>
</organism>
<dbReference type="SMART" id="SM00248">
    <property type="entry name" value="ANK"/>
    <property type="match status" value="2"/>
</dbReference>
<protein>
    <recommendedName>
        <fullName evidence="4">Ankyrin repeat protein</fullName>
    </recommendedName>
</protein>
<evidence type="ECO:0000313" key="2">
    <source>
        <dbReference type="EMBL" id="KIK54370.1"/>
    </source>
</evidence>
<evidence type="ECO:0000256" key="1">
    <source>
        <dbReference type="PROSITE-ProRule" id="PRU00023"/>
    </source>
</evidence>
<dbReference type="Proteomes" id="UP000053593">
    <property type="component" value="Unassembled WGS sequence"/>
</dbReference>
<feature type="repeat" description="ANK" evidence="1">
    <location>
        <begin position="1"/>
        <end position="28"/>
    </location>
</feature>
<dbReference type="PANTHER" id="PTHR22677">
    <property type="entry name" value="ANKYRIN REPEAT DOMAIN-CONTAINING PROTEIN 60"/>
    <property type="match status" value="1"/>
</dbReference>
<keyword evidence="3" id="KW-1185">Reference proteome</keyword>
<dbReference type="PROSITE" id="PS50088">
    <property type="entry name" value="ANK_REPEAT"/>
    <property type="match status" value="2"/>
</dbReference>
<dbReference type="SUPFAM" id="SSF48403">
    <property type="entry name" value="Ankyrin repeat"/>
    <property type="match status" value="1"/>
</dbReference>
<dbReference type="Gene3D" id="1.25.40.20">
    <property type="entry name" value="Ankyrin repeat-containing domain"/>
    <property type="match status" value="2"/>
</dbReference>
<dbReference type="PANTHER" id="PTHR22677:SF4">
    <property type="entry name" value="USHER SYNDROME TYPE-1G PROTEIN-LIKE PROTEIN"/>
    <property type="match status" value="1"/>
</dbReference>
<dbReference type="EMBL" id="KN834816">
    <property type="protein sequence ID" value="KIK54370.1"/>
    <property type="molecule type" value="Genomic_DNA"/>
</dbReference>